<evidence type="ECO:0000313" key="1">
    <source>
        <dbReference type="EMBL" id="CDW22519.1"/>
    </source>
</evidence>
<name>A0A0K2T8U6_LEPSM</name>
<sequence>MQWVYAPWKSLAGQKKCHP</sequence>
<dbReference type="AlphaFoldDB" id="A0A0K2T8U6"/>
<proteinExistence type="predicted"/>
<organism evidence="1">
    <name type="scientific">Lepeophtheirus salmonis</name>
    <name type="common">Salmon louse</name>
    <name type="synonym">Caligus salmonis</name>
    <dbReference type="NCBI Taxonomy" id="72036"/>
    <lineage>
        <taxon>Eukaryota</taxon>
        <taxon>Metazoa</taxon>
        <taxon>Ecdysozoa</taxon>
        <taxon>Arthropoda</taxon>
        <taxon>Crustacea</taxon>
        <taxon>Multicrustacea</taxon>
        <taxon>Hexanauplia</taxon>
        <taxon>Copepoda</taxon>
        <taxon>Siphonostomatoida</taxon>
        <taxon>Caligidae</taxon>
        <taxon>Lepeophtheirus</taxon>
    </lineage>
</organism>
<dbReference type="EMBL" id="HACA01005158">
    <property type="protein sequence ID" value="CDW22519.1"/>
    <property type="molecule type" value="Transcribed_RNA"/>
</dbReference>
<protein>
    <submittedName>
        <fullName evidence="1">Uncharacterized protein</fullName>
    </submittedName>
</protein>
<accession>A0A0K2T8U6</accession>
<reference evidence="1" key="1">
    <citation type="submission" date="2014-05" db="EMBL/GenBank/DDBJ databases">
        <authorList>
            <person name="Chronopoulou M."/>
        </authorList>
    </citation>
    <scope>NUCLEOTIDE SEQUENCE</scope>
    <source>
        <tissue evidence="1">Whole organism</tissue>
    </source>
</reference>